<name>A0ABS5RG90_9MYCO</name>
<accession>A0ABS5RG90</accession>
<evidence type="ECO:0000313" key="2">
    <source>
        <dbReference type="EMBL" id="MBS9533296.1"/>
    </source>
</evidence>
<protein>
    <submittedName>
        <fullName evidence="2">DUF5615 family PIN-like protein</fullName>
    </submittedName>
</protein>
<organism evidence="2 3">
    <name type="scientific">Mycolicibacter acidiphilus</name>
    <dbReference type="NCBI Taxonomy" id="2835306"/>
    <lineage>
        <taxon>Bacteria</taxon>
        <taxon>Bacillati</taxon>
        <taxon>Actinomycetota</taxon>
        <taxon>Actinomycetes</taxon>
        <taxon>Mycobacteriales</taxon>
        <taxon>Mycobacteriaceae</taxon>
        <taxon>Mycolicibacter</taxon>
    </lineage>
</organism>
<evidence type="ECO:0000259" key="1">
    <source>
        <dbReference type="Pfam" id="PF18480"/>
    </source>
</evidence>
<proteinExistence type="predicted"/>
<dbReference type="EMBL" id="JAHCLR010000008">
    <property type="protein sequence ID" value="MBS9533296.1"/>
    <property type="molecule type" value="Genomic_DNA"/>
</dbReference>
<keyword evidence="3" id="KW-1185">Reference proteome</keyword>
<comment type="caution">
    <text evidence="2">The sequence shown here is derived from an EMBL/GenBank/DDBJ whole genome shotgun (WGS) entry which is preliminary data.</text>
</comment>
<evidence type="ECO:0000313" key="3">
    <source>
        <dbReference type="Proteomes" id="UP001519535"/>
    </source>
</evidence>
<feature type="domain" description="DUF5615" evidence="1">
    <location>
        <begin position="1"/>
        <end position="112"/>
    </location>
</feature>
<dbReference type="RefSeq" id="WP_214092177.1">
    <property type="nucleotide sequence ID" value="NZ_JAHCLR010000008.1"/>
</dbReference>
<gene>
    <name evidence="2" type="ORF">KIH27_06795</name>
</gene>
<dbReference type="InterPro" id="IPR041049">
    <property type="entry name" value="DUF5615"/>
</dbReference>
<reference evidence="2 3" key="1">
    <citation type="submission" date="2021-05" db="EMBL/GenBank/DDBJ databases">
        <title>Mycobacterium acidophilum sp. nov., an extremely acid-tolerant member of the genus Mycobacterium.</title>
        <authorList>
            <person name="Xia J."/>
        </authorList>
    </citation>
    <scope>NUCLEOTIDE SEQUENCE [LARGE SCALE GENOMIC DNA]</scope>
    <source>
        <strain evidence="2 3">M1</strain>
    </source>
</reference>
<sequence>MRLLLDEMYPPALAEGLAAVGVRATTAGHLGLAGRPDTDVFATAVAAGFAILTENVGDFTRIAAEHLIAGGHHTGLLVALSARFSRRPSGIGALVTAVAAVADEQLEDRTVYLNSPTTL</sequence>
<dbReference type="Proteomes" id="UP001519535">
    <property type="component" value="Unassembled WGS sequence"/>
</dbReference>
<dbReference type="Pfam" id="PF18480">
    <property type="entry name" value="DUF5615"/>
    <property type="match status" value="1"/>
</dbReference>